<reference evidence="10" key="2">
    <citation type="journal article" date="2009" name="Genome Res.">
        <title>Comparative genomic analyses of the human fungal pathogens Coccidioides and their relatives.</title>
        <authorList>
            <person name="Sharpton T.J."/>
            <person name="Stajich J.E."/>
            <person name="Rounsley S.D."/>
            <person name="Gardner M.J."/>
            <person name="Wortman J.R."/>
            <person name="Jordar V.S."/>
            <person name="Maiti R."/>
            <person name="Kodira C.D."/>
            <person name="Neafsey D.E."/>
            <person name="Zeng Q."/>
            <person name="Hung C.-Y."/>
            <person name="McMahan C."/>
            <person name="Muszewska A."/>
            <person name="Grynberg M."/>
            <person name="Mandel M.A."/>
            <person name="Kellner E.M."/>
            <person name="Barker B.M."/>
            <person name="Galgiani J.N."/>
            <person name="Orbach M.J."/>
            <person name="Kirkland T.N."/>
            <person name="Cole G.T."/>
            <person name="Henn M.R."/>
            <person name="Birren B.W."/>
            <person name="Taylor J.W."/>
        </authorList>
    </citation>
    <scope>NUCLEOTIDE SEQUENCE [LARGE SCALE GENOMIC DNA]</scope>
    <source>
        <strain evidence="10">RMSCC 3488</strain>
    </source>
</reference>
<feature type="compositionally biased region" description="Acidic residues" evidence="6">
    <location>
        <begin position="582"/>
        <end position="592"/>
    </location>
</feature>
<dbReference type="InterPro" id="IPR042267">
    <property type="entry name" value="VTC_sf"/>
</dbReference>
<evidence type="ECO:0000256" key="7">
    <source>
        <dbReference type="SAM" id="Phobius"/>
    </source>
</evidence>
<evidence type="ECO:0000313" key="9">
    <source>
        <dbReference type="EMBL" id="KMM64019.1"/>
    </source>
</evidence>
<evidence type="ECO:0000256" key="6">
    <source>
        <dbReference type="SAM" id="MobiDB-lite"/>
    </source>
</evidence>
<dbReference type="GO" id="GO:0033254">
    <property type="term" value="C:vacuolar transporter chaperone complex"/>
    <property type="evidence" value="ECO:0007669"/>
    <property type="project" value="TreeGrafter"/>
</dbReference>
<keyword evidence="2" id="KW-0926">Vacuole</keyword>
<evidence type="ECO:0000256" key="3">
    <source>
        <dbReference type="ARBA" id="ARBA00022692"/>
    </source>
</evidence>
<evidence type="ECO:0000313" key="10">
    <source>
        <dbReference type="Proteomes" id="UP000054567"/>
    </source>
</evidence>
<dbReference type="OrthoDB" id="6493944at2759"/>
<dbReference type="InterPro" id="IPR004331">
    <property type="entry name" value="SPX_dom"/>
</dbReference>
<accession>A0A0J6F4X0</accession>
<reference evidence="9 10" key="1">
    <citation type="submission" date="2007-06" db="EMBL/GenBank/DDBJ databases">
        <title>The Genome Sequence of Coccidioides posadasii RMSCC_3488.</title>
        <authorList>
            <consortium name="Coccidioides Genome Resources Consortium"/>
            <consortium name="The Broad Institute Genome Sequencing Platform"/>
            <person name="Henn M.R."/>
            <person name="Sykes S."/>
            <person name="Young S."/>
            <person name="Jaffe D."/>
            <person name="Berlin A."/>
            <person name="Alvarez P."/>
            <person name="Butler J."/>
            <person name="Gnerre S."/>
            <person name="Grabherr M."/>
            <person name="Mauceli E."/>
            <person name="Brockman W."/>
            <person name="Kodira C."/>
            <person name="Alvarado L."/>
            <person name="Zeng Q."/>
            <person name="Crawford M."/>
            <person name="Antoine C."/>
            <person name="Devon K."/>
            <person name="Galgiani J."/>
            <person name="Orsborn K."/>
            <person name="Lewis M.L."/>
            <person name="Nusbaum C."/>
            <person name="Galagan J."/>
            <person name="Birren B."/>
        </authorList>
    </citation>
    <scope>NUCLEOTIDE SEQUENCE [LARGE SCALE GENOMIC DNA]</scope>
    <source>
        <strain evidence="9 10">RMSCC 3488</strain>
    </source>
</reference>
<feature type="region of interest" description="Disordered" evidence="6">
    <location>
        <begin position="556"/>
        <end position="614"/>
    </location>
</feature>
<evidence type="ECO:0000256" key="5">
    <source>
        <dbReference type="ARBA" id="ARBA00023136"/>
    </source>
</evidence>
<comment type="subcellular location">
    <subcellularLocation>
        <location evidence="1">Vacuole membrane</location>
        <topology evidence="1">Multi-pass membrane protein</topology>
    </subcellularLocation>
</comment>
<organism evidence="9 10">
    <name type="scientific">Coccidioides posadasii RMSCC 3488</name>
    <dbReference type="NCBI Taxonomy" id="454284"/>
    <lineage>
        <taxon>Eukaryota</taxon>
        <taxon>Fungi</taxon>
        <taxon>Dikarya</taxon>
        <taxon>Ascomycota</taxon>
        <taxon>Pezizomycotina</taxon>
        <taxon>Eurotiomycetes</taxon>
        <taxon>Eurotiomycetidae</taxon>
        <taxon>Onygenales</taxon>
        <taxon>Onygenaceae</taxon>
        <taxon>Coccidioides</taxon>
    </lineage>
</organism>
<feature type="transmembrane region" description="Helical" evidence="7">
    <location>
        <begin position="667"/>
        <end position="685"/>
    </location>
</feature>
<protein>
    <submittedName>
        <fullName evidence="9">SPX domain-containing protein</fullName>
    </submittedName>
</protein>
<reference evidence="10" key="3">
    <citation type="journal article" date="2010" name="Genome Res.">
        <title>Population genomic sequencing of Coccidioides fungi reveals recent hybridization and transposon control.</title>
        <authorList>
            <person name="Neafsey D.E."/>
            <person name="Barker B.M."/>
            <person name="Sharpton T.J."/>
            <person name="Stajich J.E."/>
            <person name="Park D.J."/>
            <person name="Whiston E."/>
            <person name="Hung C.-Y."/>
            <person name="McMahan C."/>
            <person name="White J."/>
            <person name="Sykes S."/>
            <person name="Heiman D."/>
            <person name="Young S."/>
            <person name="Zeng Q."/>
            <person name="Abouelleil A."/>
            <person name="Aftuck L."/>
            <person name="Bessette D."/>
            <person name="Brown A."/>
            <person name="FitzGerald M."/>
            <person name="Lui A."/>
            <person name="Macdonald J.P."/>
            <person name="Priest M."/>
            <person name="Orbach M.J."/>
            <person name="Galgiani J.N."/>
            <person name="Kirkland T.N."/>
            <person name="Cole G.T."/>
            <person name="Birren B.W."/>
            <person name="Henn M.R."/>
            <person name="Taylor J.W."/>
            <person name="Rounsley S.D."/>
        </authorList>
    </citation>
    <scope>NUCLEOTIDE SEQUENCE [LARGE SCALE GENOMIC DNA]</scope>
    <source>
        <strain evidence="10">RMSCC 3488</strain>
    </source>
</reference>
<name>A0A0J6F4X0_COCPO</name>
<dbReference type="CDD" id="cd14480">
    <property type="entry name" value="SPX_VTC2_like"/>
    <property type="match status" value="1"/>
</dbReference>
<feature type="compositionally biased region" description="Polar residues" evidence="6">
    <location>
        <begin position="599"/>
        <end position="610"/>
    </location>
</feature>
<dbReference type="GO" id="GO:0006799">
    <property type="term" value="P:polyphosphate biosynthetic process"/>
    <property type="evidence" value="ECO:0007669"/>
    <property type="project" value="UniProtKB-ARBA"/>
</dbReference>
<dbReference type="FunFam" id="3.20.100.30:FF:000002">
    <property type="entry name" value="Vacuolar transporter chaperone"/>
    <property type="match status" value="1"/>
</dbReference>
<dbReference type="Pfam" id="PF09359">
    <property type="entry name" value="VTC"/>
    <property type="match status" value="1"/>
</dbReference>
<keyword evidence="5 7" id="KW-0472">Membrane</keyword>
<sequence>MRFGKTLKSSIYAPWKDHYIDYHKLKRLLREHEPKSDGADTQWTEDDEENFVQELVNIQLDKVNAFQVQTYKQLRDRTSECEATLEPLTLDADVSHIEEQQRETIAREALEKLDGIIKELSELEKFSRINFTGFLKAAKKHDRRRGARYRVRPLLQVRLSQLPFNSEDYSPLLYRLSAMYSYVRQILDFSPGHVRDMPTVDAHLGHDVYTSHKFWVHVDNIMEVKTYILRRLPVLLYNPNTSKELDLGQGDPTITSLYFDNPRFDLYTKKIQRSTGAGSLRLRWTGKLQDKPEMFLEKKVMGESGSSREVRISLKQKHIQSFLEGNYKMEKIINRMQRQENVNQDRINALKSDIEEIQSFIQQNQLQPMVRANYTRTAFQIPGDDRVRISLDTDLALIREDSLNLEHPCRNPDDWHRHDIDDNGLEFPFSNIKEGEISRFPHALLEIKVRGDNQRRASREWIADLMSSHLLKEAPRFSKFVHGIAQLFEDQVNSFPFWLSDLDTDIRRDPEIAFQEEQEKIARRAEDQMAVGSFLGSKTPVAQPVVGSPIGRVISEESSEHARPRSLQRIEPQPIPDAVAMQEEEEEEEGESVEQQRQPQSEQLPAQPSSRAYGLRSKLSRYARAHRQRTAPLPPGVYAPGTWIKDSGPVRVEAKVWLANQRTFIKWQHISILLAALSLGLYNAAGPSNSIARILAVVYTCFAIFACGWGWGMYIWRSKLIRQRSGRDFDNIAGPLIVCLGLAVALVLNFWFKYATVWNVKHPLPQAGASVVATNASIAANPAEEAVLQFVKQVGSS</sequence>
<feature type="domain" description="SPX" evidence="8">
    <location>
        <begin position="1"/>
        <end position="155"/>
    </location>
</feature>
<dbReference type="Gene3D" id="3.20.100.30">
    <property type="entry name" value="VTC, catalytic tunnel domain"/>
    <property type="match status" value="1"/>
</dbReference>
<gene>
    <name evidence="9" type="ORF">CPAG_00371</name>
</gene>
<dbReference type="PROSITE" id="PS51382">
    <property type="entry name" value="SPX"/>
    <property type="match status" value="1"/>
</dbReference>
<evidence type="ECO:0000259" key="8">
    <source>
        <dbReference type="PROSITE" id="PS51382"/>
    </source>
</evidence>
<keyword evidence="4 7" id="KW-1133">Transmembrane helix</keyword>
<dbReference type="Proteomes" id="UP000054567">
    <property type="component" value="Unassembled WGS sequence"/>
</dbReference>
<feature type="transmembrane region" description="Helical" evidence="7">
    <location>
        <begin position="732"/>
        <end position="752"/>
    </location>
</feature>
<evidence type="ECO:0000256" key="2">
    <source>
        <dbReference type="ARBA" id="ARBA00022554"/>
    </source>
</evidence>
<dbReference type="InterPro" id="IPR051572">
    <property type="entry name" value="VTC_Complex_Subunit"/>
</dbReference>
<evidence type="ECO:0000256" key="4">
    <source>
        <dbReference type="ARBA" id="ARBA00022989"/>
    </source>
</evidence>
<dbReference type="PANTHER" id="PTHR46140:SF2">
    <property type="entry name" value="VACUOLAR TRANSPORTER CHAPERONE 3 COMPLEX SUBUNIT 3-RELATED"/>
    <property type="match status" value="1"/>
</dbReference>
<dbReference type="GO" id="GO:0000329">
    <property type="term" value="C:fungal-type vacuole membrane"/>
    <property type="evidence" value="ECO:0007669"/>
    <property type="project" value="TreeGrafter"/>
</dbReference>
<dbReference type="VEuPathDB" id="FungiDB:CPAG_00371"/>
<dbReference type="Pfam" id="PF02656">
    <property type="entry name" value="DUF202"/>
    <property type="match status" value="1"/>
</dbReference>
<dbReference type="EMBL" id="DS268109">
    <property type="protein sequence ID" value="KMM64019.1"/>
    <property type="molecule type" value="Genomic_DNA"/>
</dbReference>
<dbReference type="AlphaFoldDB" id="A0A0J6F4X0"/>
<dbReference type="PANTHER" id="PTHR46140">
    <property type="entry name" value="VACUOLAR TRANSPORTER CHAPERONE 1-RELATED"/>
    <property type="match status" value="1"/>
</dbReference>
<proteinExistence type="predicted"/>
<keyword evidence="3 7" id="KW-0812">Transmembrane</keyword>
<dbReference type="InterPro" id="IPR003807">
    <property type="entry name" value="DUF202"/>
</dbReference>
<feature type="transmembrane region" description="Helical" evidence="7">
    <location>
        <begin position="691"/>
        <end position="711"/>
    </location>
</feature>
<dbReference type="InterPro" id="IPR018966">
    <property type="entry name" value="VTC_domain"/>
</dbReference>
<evidence type="ECO:0000256" key="1">
    <source>
        <dbReference type="ARBA" id="ARBA00004128"/>
    </source>
</evidence>